<dbReference type="HOGENOM" id="CLU_112034_0_0_4"/>
<proteinExistence type="predicted"/>
<reference evidence="2 3" key="1">
    <citation type="journal article" date="2005" name="BMC Genomics">
        <title>Bacterial genome adaptation to niches: divergence of the potential virulence genes in three Burkholderia species of different survival strategies.</title>
        <authorList>
            <person name="Kim H.S."/>
            <person name="Schell M.A."/>
            <person name="Yu Y."/>
            <person name="Ulrich R.L."/>
            <person name="Sarria S.H."/>
            <person name="Nierman W.C."/>
            <person name="DeShazer D."/>
        </authorList>
    </citation>
    <scope>NUCLEOTIDE SEQUENCE [LARGE SCALE GENOMIC DNA]</scope>
    <source>
        <strain evidence="3">ATCC 700388 / DSM 13276 / CCUG 48851 / CIP 106301 / E264</strain>
    </source>
</reference>
<dbReference type="Pfam" id="PF04214">
    <property type="entry name" value="DUF411"/>
    <property type="match status" value="1"/>
</dbReference>
<name>Q2T8D4_BURTA</name>
<feature type="region of interest" description="Disordered" evidence="1">
    <location>
        <begin position="1"/>
        <end position="28"/>
    </location>
</feature>
<dbReference type="InterPro" id="IPR007332">
    <property type="entry name" value="DUF411"/>
</dbReference>
<protein>
    <submittedName>
        <fullName evidence="2">RC180</fullName>
    </submittedName>
</protein>
<evidence type="ECO:0000313" key="3">
    <source>
        <dbReference type="Proteomes" id="UP000001930"/>
    </source>
</evidence>
<dbReference type="EMBL" id="CP000085">
    <property type="protein sequence ID" value="ABC35424.1"/>
    <property type="molecule type" value="Genomic_DNA"/>
</dbReference>
<accession>Q2T8D4</accession>
<dbReference type="SUPFAM" id="SSF52833">
    <property type="entry name" value="Thioredoxin-like"/>
    <property type="match status" value="1"/>
</dbReference>
<evidence type="ECO:0000256" key="1">
    <source>
        <dbReference type="SAM" id="MobiDB-lite"/>
    </source>
</evidence>
<organism evidence="2 3">
    <name type="scientific">Burkholderia thailandensis (strain ATCC 700388 / DSM 13276 / CCUG 48851 / CIP 106301 / E264)</name>
    <dbReference type="NCBI Taxonomy" id="271848"/>
    <lineage>
        <taxon>Bacteria</taxon>
        <taxon>Pseudomonadati</taxon>
        <taxon>Pseudomonadota</taxon>
        <taxon>Betaproteobacteria</taxon>
        <taxon>Burkholderiales</taxon>
        <taxon>Burkholderiaceae</taxon>
        <taxon>Burkholderia</taxon>
        <taxon>pseudomallei group</taxon>
    </lineage>
</organism>
<dbReference type="KEGG" id="bte:BTH_II0365"/>
<gene>
    <name evidence="2" type="ordered locus">BTH_II0365</name>
</gene>
<dbReference type="AlphaFoldDB" id="Q2T8D4"/>
<dbReference type="Proteomes" id="UP000001930">
    <property type="component" value="Chromosome II"/>
</dbReference>
<dbReference type="InterPro" id="IPR036249">
    <property type="entry name" value="Thioredoxin-like_sf"/>
</dbReference>
<keyword evidence="3" id="KW-1185">Reference proteome</keyword>
<evidence type="ECO:0000313" key="2">
    <source>
        <dbReference type="EMBL" id="ABC35424.1"/>
    </source>
</evidence>
<sequence>MISNCDRPPPLVRRHTHGRRPAAQSIPSPFTRTKIVMAQRPEDKPVSHARRAIAAGLALLPVVAFAQKTVAKPVVQVWKTPTCGCCEDWLSHLKNNGFDVAVHNVEDTSDVRQKVGMPERFASCHTGVVQGYALEGHVPAREIKRLLREKPNAVGLAVPAMPIGSPGMDGPAYNGRHMPYDVLLIRRGGQSSVYQSYS</sequence>